<accession>A0ABR0CBL2</accession>
<name>A0ABR0CBL2_PURLI</name>
<feature type="compositionally biased region" description="Basic and acidic residues" evidence="2">
    <location>
        <begin position="464"/>
        <end position="473"/>
    </location>
</feature>
<dbReference type="InterPro" id="IPR001138">
    <property type="entry name" value="Zn2Cys6_DnaBD"/>
</dbReference>
<dbReference type="Pfam" id="PF04082">
    <property type="entry name" value="Fungal_trans"/>
    <property type="match status" value="1"/>
</dbReference>
<feature type="region of interest" description="Disordered" evidence="2">
    <location>
        <begin position="1"/>
        <end position="115"/>
    </location>
</feature>
<dbReference type="CDD" id="cd00067">
    <property type="entry name" value="GAL4"/>
    <property type="match status" value="1"/>
</dbReference>
<feature type="compositionally biased region" description="Basic and acidic residues" evidence="2">
    <location>
        <begin position="89"/>
        <end position="98"/>
    </location>
</feature>
<proteinExistence type="predicted"/>
<dbReference type="SMART" id="SM00906">
    <property type="entry name" value="Fungal_trans"/>
    <property type="match status" value="1"/>
</dbReference>
<gene>
    <name evidence="4" type="ORF">Purlil1_1790</name>
</gene>
<feature type="compositionally biased region" description="Basic and acidic residues" evidence="2">
    <location>
        <begin position="54"/>
        <end position="72"/>
    </location>
</feature>
<evidence type="ECO:0000256" key="1">
    <source>
        <dbReference type="ARBA" id="ARBA00023242"/>
    </source>
</evidence>
<keyword evidence="1" id="KW-0539">Nucleus</keyword>
<evidence type="ECO:0000313" key="4">
    <source>
        <dbReference type="EMBL" id="KAK4093456.1"/>
    </source>
</evidence>
<reference evidence="4 5" key="1">
    <citation type="journal article" date="2024" name="Microbiol. Resour. Announc.">
        <title>Genome annotations for the ascomycete fungi Trichoderma harzianum, Trichoderma aggressivum, and Purpureocillium lilacinum.</title>
        <authorList>
            <person name="Beijen E.P.W."/>
            <person name="Ohm R.A."/>
        </authorList>
    </citation>
    <scope>NUCLEOTIDE SEQUENCE [LARGE SCALE GENOMIC DNA]</scope>
    <source>
        <strain evidence="4 5">CBS 150709</strain>
    </source>
</reference>
<dbReference type="PANTHER" id="PTHR31668">
    <property type="entry name" value="GLUCOSE TRANSPORT TRANSCRIPTION REGULATOR RGT1-RELATED-RELATED"/>
    <property type="match status" value="1"/>
</dbReference>
<evidence type="ECO:0000256" key="2">
    <source>
        <dbReference type="SAM" id="MobiDB-lite"/>
    </source>
</evidence>
<comment type="caution">
    <text evidence="4">The sequence shown here is derived from an EMBL/GenBank/DDBJ whole genome shotgun (WGS) entry which is preliminary data.</text>
</comment>
<evidence type="ECO:0000313" key="5">
    <source>
        <dbReference type="Proteomes" id="UP001287286"/>
    </source>
</evidence>
<dbReference type="EMBL" id="JAWRVI010000005">
    <property type="protein sequence ID" value="KAK4093456.1"/>
    <property type="molecule type" value="Genomic_DNA"/>
</dbReference>
<feature type="compositionally biased region" description="Polar residues" evidence="2">
    <location>
        <begin position="391"/>
        <end position="404"/>
    </location>
</feature>
<feature type="region of interest" description="Disordered" evidence="2">
    <location>
        <begin position="355"/>
        <end position="477"/>
    </location>
</feature>
<dbReference type="Proteomes" id="UP001287286">
    <property type="component" value="Unassembled WGS sequence"/>
</dbReference>
<dbReference type="CDD" id="cd12148">
    <property type="entry name" value="fungal_TF_MHR"/>
    <property type="match status" value="1"/>
</dbReference>
<feature type="domain" description="Xylanolytic transcriptional activator regulatory" evidence="3">
    <location>
        <begin position="677"/>
        <end position="750"/>
    </location>
</feature>
<protein>
    <submittedName>
        <fullName evidence="4">Transcriptional regulator family: Fungal Specific TF</fullName>
    </submittedName>
</protein>
<keyword evidence="5" id="KW-1185">Reference proteome</keyword>
<evidence type="ECO:0000259" key="3">
    <source>
        <dbReference type="SMART" id="SM00906"/>
    </source>
</evidence>
<organism evidence="4 5">
    <name type="scientific">Purpureocillium lilacinum</name>
    <name type="common">Paecilomyces lilacinus</name>
    <dbReference type="NCBI Taxonomy" id="33203"/>
    <lineage>
        <taxon>Eukaryota</taxon>
        <taxon>Fungi</taxon>
        <taxon>Dikarya</taxon>
        <taxon>Ascomycota</taxon>
        <taxon>Pezizomycotina</taxon>
        <taxon>Sordariomycetes</taxon>
        <taxon>Hypocreomycetidae</taxon>
        <taxon>Hypocreales</taxon>
        <taxon>Ophiocordycipitaceae</taxon>
        <taxon>Purpureocillium</taxon>
    </lineage>
</organism>
<sequence>MSRREEGAQHPLKVLTDRGTLVRPPSLRISRQPPTAGGGDRPTALETTSTIPSLKERERERERGREIPEHRGSSAAAPAPPTNNLTHTDLARTGRTDGRTGGQKSPPPPPPTIALANTFQGLLRDRLRVNLHQSSVPAQPGPARPGRAGNQSINQNRPHAVARRNLKSQFLQPVCHHSSYSLPHIRARPPSIGSRAPPTFSRPKIWWLPPPRSPAINPAARPTLAANRCSSCKPRTLTRPGLPGPRSPRLMASQSSDDVEAFSHRPAFRVRSEFGGARQWRSRKSRPCDACRRRKTACIIETSPPCQSSFFVSLMPLGPVLSCPHLFLALSTVRSRLTALPPRIGRFCESRGIPCEASQRSPPARKRPGRPEVALSPESLVARDGVDAGPSTVTGSAASFTSHSMPGPALTAEVPHRGRHSQSTSEGYGPDAAAVLPSPQTNPSDHGSEFSEKPVASAPPPEAYRPDPAHGSRDPSVLTLEDGERRHAHCIGLAGEQDTDLLASFRSVIVNETNKVDAGVVQVFAGNPLQGEPPVHFNIVMDDFIPHDNLAKGMASDSIEALAGRHGPRLVSLYFQHVHPANCIVSKARFLRAYARDKLSIPASLRGVVYALGATFWHHDPSSHHGVLALDLRTLLEQAHYALHREYHAPNLWNLQASLLLVHERPGHTYTMETPRTWVLSSSAVASAQMVGLHREPQLWSIAPWEKSLRRRLWYAAYMTDVWSSVCHGNPPHIHRSSFTTAPPQIDELSIDEDVEDHLKYLVDPSSFSPNITASARFVEAIKLTHILHDLLDFSYSDKSYKESSSDHTARETRLLHIQRALETWLSLLPSCLGRTNIISAPGSSNIASLHLAYFAVKTLLYRSLMWPVSMAAKRDPSSALRRYFDRAVADFQIFADFIESINSQCLHGFWGAHARSHLVLSGNFLVYLFLTAPTPDEVQSTFRLLESVHTSLKRLRGIASNEDAVALLRPVVLRMDTLFTQASRIMSSGSTDLREITLSGVQI</sequence>
<dbReference type="InterPro" id="IPR007219">
    <property type="entry name" value="XnlR_reg_dom"/>
</dbReference>
<dbReference type="PANTHER" id="PTHR31668:SF23">
    <property type="entry name" value="ZN(II)2CYS6 TRANSCRIPTION FACTOR (EUROFUNG)"/>
    <property type="match status" value="1"/>
</dbReference>
<dbReference type="InterPro" id="IPR050797">
    <property type="entry name" value="Carb_Metab_Trans_Reg"/>
</dbReference>